<dbReference type="Proteomes" id="UP000461585">
    <property type="component" value="Unassembled WGS sequence"/>
</dbReference>
<evidence type="ECO:0000313" key="2">
    <source>
        <dbReference type="EMBL" id="NDL68385.1"/>
    </source>
</evidence>
<comment type="caution">
    <text evidence="2">The sequence shown here is derived from an EMBL/GenBank/DDBJ whole genome shotgun (WGS) entry which is preliminary data.</text>
</comment>
<keyword evidence="2" id="KW-0378">Hydrolase</keyword>
<keyword evidence="3" id="KW-1185">Reference proteome</keyword>
<reference evidence="2 3" key="1">
    <citation type="submission" date="2020-01" db="EMBL/GenBank/DDBJ databases">
        <title>Anaeroalcalibacter tamaniensis gen. nov., sp. nov., moderately halophilic strictly anaerobic fermenter bacterium from mud volcano of Taman peninsula.</title>
        <authorList>
            <person name="Frolova A."/>
            <person name="Merkel A.Y."/>
            <person name="Slobodkin A.I."/>
        </authorList>
    </citation>
    <scope>NUCLEOTIDE SEQUENCE [LARGE SCALE GENOMIC DNA]</scope>
    <source>
        <strain evidence="2 3">F-3ap</strain>
    </source>
</reference>
<dbReference type="GO" id="GO:0016787">
    <property type="term" value="F:hydrolase activity"/>
    <property type="evidence" value="ECO:0007669"/>
    <property type="project" value="UniProtKB-KW"/>
</dbReference>
<dbReference type="InterPro" id="IPR022742">
    <property type="entry name" value="Hydrolase_4"/>
</dbReference>
<sequence>MEIIEKDVLFTKFQYQGKGKGKIQAYSWEPVPGSRTLGAVQIAHGMGEKAMRYAELGTFLAGHGFAVYTNDHLGHGKTARHRNRLGKLPGKAGFDRMVEDMEALTEVIRHRHRDLPFLLLGHSMGSFLVQRQLQRTGKGLAGAILSGSGKVSTVQMFLAALLAKEEMLRLGRHAPARLLHRLLFEGFNRKFSPNRTESDWLSRDGDRVDAYVKDPGCGFICSTGFYYAFFRGMVRLWKREELGKMDRKLPLLLLSGDKDPLGDFGKGVRRLARTYERLGFSDVTLKLYPGGRHEMFHETNREEVMEDLLAWMKGRISPLPTFSG</sequence>
<organism evidence="2 3">
    <name type="scientific">Anaerotalea alkaliphila</name>
    <dbReference type="NCBI Taxonomy" id="2662126"/>
    <lineage>
        <taxon>Bacteria</taxon>
        <taxon>Bacillati</taxon>
        <taxon>Bacillota</taxon>
        <taxon>Clostridia</taxon>
        <taxon>Eubacteriales</taxon>
        <taxon>Anaerotalea</taxon>
    </lineage>
</organism>
<dbReference type="Pfam" id="PF12146">
    <property type="entry name" value="Hydrolase_4"/>
    <property type="match status" value="1"/>
</dbReference>
<dbReference type="AlphaFoldDB" id="A0A7X5HXF3"/>
<evidence type="ECO:0000259" key="1">
    <source>
        <dbReference type="Pfam" id="PF12146"/>
    </source>
</evidence>
<gene>
    <name evidence="2" type="ORF">GXN74_11605</name>
</gene>
<dbReference type="InterPro" id="IPR051044">
    <property type="entry name" value="MAG_DAG_Lipase"/>
</dbReference>
<dbReference type="Gene3D" id="3.40.50.1820">
    <property type="entry name" value="alpha/beta hydrolase"/>
    <property type="match status" value="1"/>
</dbReference>
<feature type="domain" description="Serine aminopeptidase S33" evidence="1">
    <location>
        <begin position="38"/>
        <end position="300"/>
    </location>
</feature>
<dbReference type="RefSeq" id="WP_162371109.1">
    <property type="nucleotide sequence ID" value="NZ_JAAEEH010000037.1"/>
</dbReference>
<dbReference type="SUPFAM" id="SSF53474">
    <property type="entry name" value="alpha/beta-Hydrolases"/>
    <property type="match status" value="1"/>
</dbReference>
<dbReference type="EMBL" id="JAAEEH010000037">
    <property type="protein sequence ID" value="NDL68385.1"/>
    <property type="molecule type" value="Genomic_DNA"/>
</dbReference>
<protein>
    <submittedName>
        <fullName evidence="2">Alpha/beta hydrolase</fullName>
    </submittedName>
</protein>
<proteinExistence type="predicted"/>
<dbReference type="PANTHER" id="PTHR11614">
    <property type="entry name" value="PHOSPHOLIPASE-RELATED"/>
    <property type="match status" value="1"/>
</dbReference>
<accession>A0A7X5HXF3</accession>
<dbReference type="InterPro" id="IPR029058">
    <property type="entry name" value="AB_hydrolase_fold"/>
</dbReference>
<evidence type="ECO:0000313" key="3">
    <source>
        <dbReference type="Proteomes" id="UP000461585"/>
    </source>
</evidence>
<name>A0A7X5HXF3_9FIRM</name>